<evidence type="ECO:0000256" key="3">
    <source>
        <dbReference type="ARBA" id="ARBA00022679"/>
    </source>
</evidence>
<keyword evidence="5" id="KW-0418">Kinase</keyword>
<feature type="compositionally biased region" description="Gly residues" evidence="9">
    <location>
        <begin position="1458"/>
        <end position="1480"/>
    </location>
</feature>
<feature type="compositionally biased region" description="Basic and acidic residues" evidence="9">
    <location>
        <begin position="1375"/>
        <end position="1393"/>
    </location>
</feature>
<dbReference type="PANTHER" id="PTHR43650">
    <property type="entry name" value="PYROPHOSPHATE--FRUCTOSE 6-PHOSPHATE 1-PHOSPHOTRANSFERASE"/>
    <property type="match status" value="1"/>
</dbReference>
<evidence type="ECO:0000256" key="7">
    <source>
        <dbReference type="ARBA" id="ARBA00023152"/>
    </source>
</evidence>
<comment type="catalytic activity">
    <reaction evidence="8">
        <text>beta-D-fructose 6-phosphate + diphosphate = beta-D-fructose 1,6-bisphosphate + phosphate + H(+)</text>
        <dbReference type="Rhea" id="RHEA:13613"/>
        <dbReference type="ChEBI" id="CHEBI:15378"/>
        <dbReference type="ChEBI" id="CHEBI:32966"/>
        <dbReference type="ChEBI" id="CHEBI:33019"/>
        <dbReference type="ChEBI" id="CHEBI:43474"/>
        <dbReference type="ChEBI" id="CHEBI:57634"/>
        <dbReference type="EC" id="2.7.1.90"/>
    </reaction>
</comment>
<dbReference type="PANTHER" id="PTHR43650:SF17">
    <property type="entry name" value="PYROPHOSPHATE--FRUCTOSE 6-PHOSPHATE 1-PHOSPHOTRANSFERASE SUBUNIT ALPHA 1"/>
    <property type="match status" value="1"/>
</dbReference>
<feature type="compositionally biased region" description="Low complexity" evidence="9">
    <location>
        <begin position="1887"/>
        <end position="1900"/>
    </location>
</feature>
<evidence type="ECO:0000313" key="11">
    <source>
        <dbReference type="EMBL" id="CEM52839.1"/>
    </source>
</evidence>
<feature type="compositionally biased region" description="Polar residues" evidence="9">
    <location>
        <begin position="839"/>
        <end position="855"/>
    </location>
</feature>
<evidence type="ECO:0000256" key="1">
    <source>
        <dbReference type="ARBA" id="ARBA00001946"/>
    </source>
</evidence>
<feature type="compositionally biased region" description="Low complexity" evidence="9">
    <location>
        <begin position="1652"/>
        <end position="1673"/>
    </location>
</feature>
<reference evidence="11" key="1">
    <citation type="submission" date="2014-11" db="EMBL/GenBank/DDBJ databases">
        <authorList>
            <person name="Otto D Thomas"/>
            <person name="Naeem Raeece"/>
        </authorList>
    </citation>
    <scope>NUCLEOTIDE SEQUENCE</scope>
</reference>
<dbReference type="GO" id="GO:0015979">
    <property type="term" value="P:photosynthesis"/>
    <property type="evidence" value="ECO:0007669"/>
    <property type="project" value="TreeGrafter"/>
</dbReference>
<protein>
    <recommendedName>
        <fullName evidence="10">Phosphofructokinase domain-containing protein</fullName>
    </recommendedName>
</protein>
<feature type="compositionally biased region" description="Basic and acidic residues" evidence="9">
    <location>
        <begin position="1545"/>
        <end position="1557"/>
    </location>
</feature>
<keyword evidence="7" id="KW-0324">Glycolysis</keyword>
<feature type="compositionally biased region" description="Low complexity" evidence="9">
    <location>
        <begin position="3031"/>
        <end position="3044"/>
    </location>
</feature>
<proteinExistence type="predicted"/>
<feature type="compositionally biased region" description="Basic and acidic residues" evidence="9">
    <location>
        <begin position="948"/>
        <end position="957"/>
    </location>
</feature>
<feature type="compositionally biased region" description="Polar residues" evidence="9">
    <location>
        <begin position="1208"/>
        <end position="1229"/>
    </location>
</feature>
<dbReference type="Gene3D" id="3.40.50.460">
    <property type="entry name" value="Phosphofructokinase domain"/>
    <property type="match status" value="3"/>
</dbReference>
<feature type="compositionally biased region" description="Basic and acidic residues" evidence="9">
    <location>
        <begin position="920"/>
        <end position="935"/>
    </location>
</feature>
<dbReference type="InterPro" id="IPR022953">
    <property type="entry name" value="ATP_PFK"/>
</dbReference>
<feature type="compositionally biased region" description="Basic and acidic residues" evidence="9">
    <location>
        <begin position="3069"/>
        <end position="3078"/>
    </location>
</feature>
<feature type="compositionally biased region" description="Polar residues" evidence="9">
    <location>
        <begin position="1812"/>
        <end position="1846"/>
    </location>
</feature>
<evidence type="ECO:0000259" key="10">
    <source>
        <dbReference type="Pfam" id="PF00365"/>
    </source>
</evidence>
<evidence type="ECO:0000256" key="2">
    <source>
        <dbReference type="ARBA" id="ARBA00022490"/>
    </source>
</evidence>
<feature type="compositionally biased region" description="Pro residues" evidence="9">
    <location>
        <begin position="1324"/>
        <end position="1333"/>
    </location>
</feature>
<dbReference type="GO" id="GO:0006002">
    <property type="term" value="P:fructose 6-phosphate metabolic process"/>
    <property type="evidence" value="ECO:0007669"/>
    <property type="project" value="InterPro"/>
</dbReference>
<feature type="region of interest" description="Disordered" evidence="9">
    <location>
        <begin position="2932"/>
        <end position="3094"/>
    </location>
</feature>
<dbReference type="InterPro" id="IPR035966">
    <property type="entry name" value="PKF_sf"/>
</dbReference>
<feature type="region of interest" description="Disordered" evidence="9">
    <location>
        <begin position="2831"/>
        <end position="2859"/>
    </location>
</feature>
<evidence type="ECO:0000256" key="6">
    <source>
        <dbReference type="ARBA" id="ARBA00022842"/>
    </source>
</evidence>
<feature type="region of interest" description="Disordered" evidence="9">
    <location>
        <begin position="3114"/>
        <end position="3369"/>
    </location>
</feature>
<sequence>MSERTEQNLSDLARFRASQFPLLPTPFHSAPEENTDRETPAHVCVPYYEEDTLNAPPHESVYKFFPHFKSLEKRIPVRLMKADGHHPADSGPVPQGRGLRVGILFGGETPASGMHNVVIGLYKYLEVFARFRGVDAELFGFLEGPAGLTKGDYVQLTWDRLRLWLNQGGTEMLGFRTFKYLTDFSLSKIKMVVEKLSLDGVVIIGGRADLLAAAQLAHRFVQEKCSARVIAVPKSMDGHIYVPEFVPVTLGFDSACKVLTEYSGNISQDSTSSKKYYHFIRCGSSQINLECALNTRPTMAIVNEEMMRKKWTLQKIVDHIADVIVLRRTKIGKRSGSVLVSDGLLESLDEVEAMRNEIHEINRHCHGRVEESDIIQKLSQNSRSLFSLLPEPVRQSLLFRTDHKGRPLLPHIETERLLGHLVTEELRARKEQGREHAGTFTSRIHFLGHEARCGLPSKLDSALGFALGHVAGALVASGRTGYLSCLSRLLPPVSQWVPAGLPLEALIETPDNSYVVNGTGQLQGKGKGAAAAGGKKGEKETDTAEGTKGGKETEAASEKEKEKVQQVQAAAEALSAAAHAQGHYTTMPGMTAAQKRQLWLLQQKAKDASGAVGVPSIKQNWVDTSSEMFKIFESIRDTWRTRCHYRCPGPIQFEDPEIHLHELPFALLQRYMTRQYLEMIIQDPAEKRGMMKQPLVPPKLFYGNKSHSQMSFLQRRRMRYLPNLPSVFLNYHPCHLPSLRTQQQQRLQQAERERATGVARMQSFGQGPGGGGDRHQNFAIVELDVTARVCSHTALLQAVFPLTHSLRALDFIFLPGQQQQQQQNVFPQGGAFQGPPPGESQQNAAGTLGSSQQMRYSAPGSHEPASPIAPVRQHSTDPIPQDNQEAEQIPSLPARQSSSRGELLTAEVPIPQSAVYQALSERERSTLGAEHRTDPRGPSPSPTVGGPRRTESSRDTDGGPAPPPAGLTRRRTLASASHGQMSDLLHQHQRPPNQSAAATPGGDDRSPRPALRGAWQEPTLQLPRDGVSFPPEASGDGSGRGGDSSTTGGRMRRSHSVSVHLLHQGKVEVDIPTHAPPFGGHGMSQKAPSVHGGEGRATGERQSAVHFSPAPSLPASSQYGSAAIRLPAPPPPPPASSTNLAGSQPIPFVFSGDVSPSPLPSSVSPYEQTFSGAPGGVGGLGMPQSHRMGPGSGSSDMLPYLGHVNEDPASSSASPPFQHPLQLQQSNSRDLILGPGGIGAVPPQSTLDLIDRLDIGTAVSALYAVGDRSLRGQRGDFPEGGEALRSSGGPAAALSLHSQSESRNQSLPLGLTQQQKQPTQIGTAPPPGGPPPAAQSQMTPHQSPPPLSHFSPSHPPNRMFSPPQSGRAAEGPGGGRKETLTDEERHRWVRDQLLRGVMQAREEREKRREAAVEKERQQQMQQMQRHGRFSVGPRPEGPRQDSRQQGGGSGVHPIDGGRQAGAGLGGSGGGGGGGGGGGRGGGKESPEVGGRGFESAPAKSSLQKEGETSFIGVETTRGVHGRPGGDEGASASASSSASGAPNVRVEGETAEERDSRSIPEGGAHGTGRGGERPGGLQPPRTRGIPPSGSSPEIYVHEDAEARFGPGFTRLRSEKSPVHGGASRQIVGGPGVITEDGHGQLPLKPADVACLRTQSPPTQAHHHQQTQQHPRQTPLSPNAPPQRPPQQTSLISPLKPRGGASGLPRVHSSPQRQFPHIPSDSFLSPSEDAPHAHQQEDQRRSPAIPSTPLDTLSPDVMAADEPVRFETDRDPEVDAPPPPSPPGGEREKAVEKQADDRTHRDGTTTIRRESEGDAQSSPQQVDFGVSGTSQGQWQFENQDSINQTGGVENQLVESFEMLRSGLGIGPLTPTDQPAVQKSGGGFWGSATDSSPNHGSSSSSDHPQPRFLSHSRLHFVEDHDSGTPKEAASFPSALHTNTPPHAVETTDGDRDRAGGGARLTVPSQPSAGAPHTAGAHFPQAGGTGLGIQPLSHPKPQSASTEMGATINLSGNQTPEPLSIGVPLANIQQQQAAAGQGGGPIRSGPGGGTLPLGVQPLSRTMSTMQRLQLPPSLRIGVCFAGRQAPGGLNVVSGVFDFLQAKMRLAGASVQCIGIMGGLLGLIHGYFMEVDAARLQLYRNQGGLDLMCRTTEHLRSEEELHACMRTVQLLELDGLVLVGGFHAIANSALMAEFFLERDIATAVVAVPMNVDNGMPLVPVALGHDTACRVFSSIIGSIMTDAKSGKCWFFVRVSGKSMSHICVECALDTHPTLVLISEEIEAKKMGLSAITNLISDIVEARANHGINYGVVLLPDSLFAHVPEMHMLIEEINTLFECGVYTFDSLASAGEGEEAIDPIRSRLTAWSGALFDSLPKRIQWQMAFAKDQTDKVDLTSIDSEVLLRRMVEAELARRKSIGTFRRGSFSCRTHSLAYQGRSSLPSNFDCDLGYTMGFASAALIEFRRTGYVVSVSNLDQHPSNWQVSAVPMTAMVEVIPVKSDFAGSAMARGGREGEQGGDGGGKGMGDREGEGQQGGIERERDGEEGGSESVVCRVEVSPQRISLEGEVFRELATKRTAWALDDCFCDPGPLQFGLGPLGRRLLYALKLPSINPTQKLKEVSDLCTEIKSLCCGSATPVVLRTTISSLLSLVEMLAALTRREKQAKSDLLAHFTTQSFLSAVDSLEKPRMNSLPPPPVPFPGTGGVLYSGVFAGGEAKHLEDVNAHSHVGRAPSIVSSGSPFRSPGLDPRIGQPNRRPGEGATPNGTTGAGGHEEDSLRLPPALEERLESAFEEELAKGGDSKAAIKALSSLSFDTSRRHSIGEAPSLSAALLRLQRAEEAQRERAPVRGVSGGGMGGRSADSPEADRVNTVSGLSTITALHHGGNAGGVRLAHMEEQRRHSVLGIVQGPGIAGIGAPPQPLLRFPDTKPSDEVLKDHFADAATPRQTTVFLPQSSLTGDSSSSRGGGRQTDTLRDHRQLHGGRESPSLSSSSANVSPDRFGQPRGREGRERDGSYSPGSHRRELQDRRGVGGQGQGASPGSPSAAEARSSRWTGDGHMQQPGSASQKRTSGGGKSAIREGWHRDPQLGGGGGSTLHGGALLVPPAGVQVSGEEETDMYYGIGRLPSLRGPPSNVLVSGGQGGREVTSPPMRASGPASHAKQHRSTYQDDRGGMRDPADAPEGSSSSSAAGGPEVPGSGPSGGAWRTPAARPAFINVAMARSGPSAAGTGRGGRKEPMTAHPVLPPSAFEGGESGSRVEEAAGAQRQSEDAGTSGGNVQEEEEVPAELPSGVSSSSIIRHGRPSKIESSDRGGGMASGGGQAQGGGWNPVTPGYLPTHGGGEGGKEGSFAMFSMPKQSGSKGGPGGAADGGHGTGKK</sequence>
<name>A0A0G4I797_9ALVE</name>
<feature type="region of interest" description="Disordered" evidence="9">
    <location>
        <begin position="914"/>
        <end position="1243"/>
    </location>
</feature>
<feature type="compositionally biased region" description="Polar residues" evidence="9">
    <location>
        <begin position="1296"/>
        <end position="1316"/>
    </location>
</feature>
<feature type="compositionally biased region" description="Low complexity" evidence="9">
    <location>
        <begin position="820"/>
        <end position="830"/>
    </location>
</feature>
<evidence type="ECO:0000256" key="8">
    <source>
        <dbReference type="ARBA" id="ARBA00048072"/>
    </source>
</evidence>
<evidence type="ECO:0000256" key="4">
    <source>
        <dbReference type="ARBA" id="ARBA00022723"/>
    </source>
</evidence>
<organism evidence="11">
    <name type="scientific">Chromera velia CCMP2878</name>
    <dbReference type="NCBI Taxonomy" id="1169474"/>
    <lineage>
        <taxon>Eukaryota</taxon>
        <taxon>Sar</taxon>
        <taxon>Alveolata</taxon>
        <taxon>Colpodellida</taxon>
        <taxon>Chromeraceae</taxon>
        <taxon>Chromera</taxon>
    </lineage>
</organism>
<feature type="region of interest" description="Disordered" evidence="9">
    <location>
        <begin position="2723"/>
        <end position="2769"/>
    </location>
</feature>
<keyword evidence="6" id="KW-0460">Magnesium</keyword>
<feature type="domain" description="Phosphofructokinase" evidence="10">
    <location>
        <begin position="2071"/>
        <end position="2308"/>
    </location>
</feature>
<feature type="compositionally biased region" description="Polar residues" evidence="9">
    <location>
        <begin position="3053"/>
        <end position="3062"/>
    </location>
</feature>
<dbReference type="Gene3D" id="3.40.50.450">
    <property type="match status" value="3"/>
</dbReference>
<feature type="compositionally biased region" description="Basic and acidic residues" evidence="9">
    <location>
        <begin position="1727"/>
        <end position="1739"/>
    </location>
</feature>
<feature type="compositionally biased region" description="Basic and acidic residues" evidence="9">
    <location>
        <begin position="2997"/>
        <end position="3006"/>
    </location>
</feature>
<dbReference type="InterPro" id="IPR000023">
    <property type="entry name" value="Phosphofructokinase_dom"/>
</dbReference>
<feature type="compositionally biased region" description="Basic and acidic residues" evidence="9">
    <location>
        <begin position="2518"/>
        <end position="2537"/>
    </location>
</feature>
<feature type="compositionally biased region" description="Basic and acidic residues" evidence="9">
    <location>
        <begin position="1783"/>
        <end position="1810"/>
    </location>
</feature>
<feature type="compositionally biased region" description="Gly residues" evidence="9">
    <location>
        <begin position="3352"/>
        <end position="3369"/>
    </location>
</feature>
<accession>A0A0G4I797</accession>
<dbReference type="Gene3D" id="1.10.10.480">
    <property type="entry name" value="Phosphofructokinase, domain 3"/>
    <property type="match status" value="1"/>
</dbReference>
<keyword evidence="4" id="KW-0479">Metal-binding</keyword>
<feature type="compositionally biased region" description="Basic and acidic residues" evidence="9">
    <location>
        <begin position="2964"/>
        <end position="2976"/>
    </location>
</feature>
<dbReference type="SUPFAM" id="SSF53784">
    <property type="entry name" value="Phosphofructokinase"/>
    <property type="match status" value="2"/>
</dbReference>
<feature type="compositionally biased region" description="Low complexity" evidence="9">
    <location>
        <begin position="2946"/>
        <end position="2956"/>
    </location>
</feature>
<feature type="compositionally biased region" description="Low complexity" evidence="9">
    <location>
        <begin position="1154"/>
        <end position="1165"/>
    </location>
</feature>
<feature type="compositionally biased region" description="Basic and acidic residues" evidence="9">
    <location>
        <begin position="1760"/>
        <end position="1771"/>
    </location>
</feature>
<keyword evidence="2" id="KW-0963">Cytoplasm</keyword>
<comment type="cofactor">
    <cofactor evidence="1">
        <name>Mg(2+)</name>
        <dbReference type="ChEBI" id="CHEBI:18420"/>
    </cofactor>
</comment>
<feature type="compositionally biased region" description="Gly residues" evidence="9">
    <location>
        <begin position="3303"/>
        <end position="3319"/>
    </location>
</feature>
<feature type="region of interest" description="Disordered" evidence="9">
    <location>
        <begin position="2499"/>
        <end position="2543"/>
    </location>
</feature>
<feature type="region of interest" description="Disordered" evidence="9">
    <location>
        <begin position="1270"/>
        <end position="1847"/>
    </location>
</feature>
<feature type="compositionally biased region" description="Low complexity" evidence="9">
    <location>
        <begin position="2978"/>
        <end position="2989"/>
    </location>
</feature>
<dbReference type="PRINTS" id="PR00476">
    <property type="entry name" value="PHFRCTKINASE"/>
</dbReference>
<evidence type="ECO:0000256" key="5">
    <source>
        <dbReference type="ARBA" id="ARBA00022777"/>
    </source>
</evidence>
<dbReference type="GO" id="GO:0003872">
    <property type="term" value="F:6-phosphofructokinase activity"/>
    <property type="evidence" value="ECO:0007669"/>
    <property type="project" value="InterPro"/>
</dbReference>
<dbReference type="GO" id="GO:0009749">
    <property type="term" value="P:response to glucose"/>
    <property type="evidence" value="ECO:0007669"/>
    <property type="project" value="TreeGrafter"/>
</dbReference>
<evidence type="ECO:0000256" key="9">
    <source>
        <dbReference type="SAM" id="MobiDB-lite"/>
    </source>
</evidence>
<feature type="region of interest" description="Disordered" evidence="9">
    <location>
        <begin position="1860"/>
        <end position="1904"/>
    </location>
</feature>
<dbReference type="EMBL" id="CDMZ01005392">
    <property type="protein sequence ID" value="CEM52839.1"/>
    <property type="molecule type" value="Genomic_DNA"/>
</dbReference>
<dbReference type="VEuPathDB" id="CryptoDB:Cvel_1923"/>
<feature type="region of interest" description="Disordered" evidence="9">
    <location>
        <begin position="820"/>
        <end position="887"/>
    </location>
</feature>
<dbReference type="UniPathway" id="UPA00109">
    <property type="reaction ID" value="UER00182"/>
</dbReference>
<dbReference type="GO" id="GO:0005829">
    <property type="term" value="C:cytosol"/>
    <property type="evidence" value="ECO:0007669"/>
    <property type="project" value="TreeGrafter"/>
</dbReference>
<dbReference type="GO" id="GO:0046872">
    <property type="term" value="F:metal ion binding"/>
    <property type="evidence" value="ECO:0007669"/>
    <property type="project" value="UniProtKB-KW"/>
</dbReference>
<dbReference type="GO" id="GO:0047334">
    <property type="term" value="F:diphosphate-fructose-6-phosphate 1-phosphotransferase activity"/>
    <property type="evidence" value="ECO:0007669"/>
    <property type="project" value="UniProtKB-EC"/>
</dbReference>
<feature type="compositionally biased region" description="Low complexity" evidence="9">
    <location>
        <begin position="1528"/>
        <end position="1540"/>
    </location>
</feature>
<feature type="compositionally biased region" description="Basic and acidic residues" evidence="9">
    <location>
        <begin position="3158"/>
        <end position="3170"/>
    </location>
</feature>
<feature type="compositionally biased region" description="Basic and acidic residues" evidence="9">
    <location>
        <begin position="3013"/>
        <end position="3022"/>
    </location>
</feature>
<dbReference type="Pfam" id="PF00365">
    <property type="entry name" value="PFK"/>
    <property type="match status" value="2"/>
</dbReference>
<feature type="compositionally biased region" description="Basic and acidic residues" evidence="9">
    <location>
        <begin position="548"/>
        <end position="562"/>
    </location>
</feature>
<feature type="compositionally biased region" description="Low complexity" evidence="9">
    <location>
        <begin position="3172"/>
        <end position="3190"/>
    </location>
</feature>
<feature type="region of interest" description="Disordered" evidence="9">
    <location>
        <begin position="519"/>
        <end position="562"/>
    </location>
</feature>
<keyword evidence="3" id="KW-0808">Transferase</keyword>
<feature type="compositionally biased region" description="Basic and acidic residues" evidence="9">
    <location>
        <begin position="1400"/>
        <end position="1417"/>
    </location>
</feature>
<gene>
    <name evidence="11" type="ORF">Cvel_1923</name>
</gene>
<feature type="region of interest" description="Disordered" evidence="9">
    <location>
        <begin position="1916"/>
        <end position="1999"/>
    </location>
</feature>
<feature type="domain" description="Phosphofructokinase" evidence="10">
    <location>
        <begin position="101"/>
        <end position="471"/>
    </location>
</feature>